<dbReference type="InterPro" id="IPR050951">
    <property type="entry name" value="Retrovirus_Pol_polyprotein"/>
</dbReference>
<feature type="domain" description="Integrase zinc-binding" evidence="2">
    <location>
        <begin position="24"/>
        <end position="80"/>
    </location>
</feature>
<dbReference type="PANTHER" id="PTHR37984">
    <property type="entry name" value="PROTEIN CBG26694"/>
    <property type="match status" value="1"/>
</dbReference>
<dbReference type="InterPro" id="IPR041588">
    <property type="entry name" value="Integrase_H2C2"/>
</dbReference>
<evidence type="ECO:0000256" key="1">
    <source>
        <dbReference type="ARBA" id="ARBA00039658"/>
    </source>
</evidence>
<gene>
    <name evidence="3" type="ORF">QQF64_036437</name>
</gene>
<evidence type="ECO:0000313" key="4">
    <source>
        <dbReference type="Proteomes" id="UP001558613"/>
    </source>
</evidence>
<sequence>MLDGILYRVCKDQLTGKKRWQYVVPASLTEQVLLGVYDKAGHQGQARTLYLARERFFWVDMERDVREYVKCCKRCVVSKTPEPEARAPLESVRTTRPLELVCIPTDSTDTQDGVCTDVIMPGARERHRAISTLSISSAPPNVSEVVTQLRTRVGRLVRPVNRLIQNMTQKTTHSAVKSLLF</sequence>
<dbReference type="PANTHER" id="PTHR37984:SF15">
    <property type="entry name" value="INTEGRASE CATALYTIC DOMAIN-CONTAINING PROTEIN"/>
    <property type="match status" value="1"/>
</dbReference>
<dbReference type="Proteomes" id="UP001558613">
    <property type="component" value="Unassembled WGS sequence"/>
</dbReference>
<dbReference type="Pfam" id="PF17921">
    <property type="entry name" value="Integrase_H2C2"/>
    <property type="match status" value="1"/>
</dbReference>
<evidence type="ECO:0000259" key="2">
    <source>
        <dbReference type="Pfam" id="PF17921"/>
    </source>
</evidence>
<keyword evidence="4" id="KW-1185">Reference proteome</keyword>
<name>A0ABR3NIS8_9TELE</name>
<reference evidence="3 4" key="1">
    <citation type="submission" date="2023-09" db="EMBL/GenBank/DDBJ databases">
        <authorList>
            <person name="Wang M."/>
        </authorList>
    </citation>
    <scope>NUCLEOTIDE SEQUENCE [LARGE SCALE GENOMIC DNA]</scope>
    <source>
        <strain evidence="3">GT-2023</strain>
        <tissue evidence="3">Liver</tissue>
    </source>
</reference>
<protein>
    <recommendedName>
        <fullName evidence="1">Gypsy retrotransposon integrase-like protein 1</fullName>
    </recommendedName>
</protein>
<organism evidence="3 4">
    <name type="scientific">Cirrhinus molitorella</name>
    <name type="common">mud carp</name>
    <dbReference type="NCBI Taxonomy" id="172907"/>
    <lineage>
        <taxon>Eukaryota</taxon>
        <taxon>Metazoa</taxon>
        <taxon>Chordata</taxon>
        <taxon>Craniata</taxon>
        <taxon>Vertebrata</taxon>
        <taxon>Euteleostomi</taxon>
        <taxon>Actinopterygii</taxon>
        <taxon>Neopterygii</taxon>
        <taxon>Teleostei</taxon>
        <taxon>Ostariophysi</taxon>
        <taxon>Cypriniformes</taxon>
        <taxon>Cyprinidae</taxon>
        <taxon>Labeoninae</taxon>
        <taxon>Labeonini</taxon>
        <taxon>Cirrhinus</taxon>
    </lineage>
</organism>
<dbReference type="Gene3D" id="1.10.340.70">
    <property type="match status" value="1"/>
</dbReference>
<comment type="caution">
    <text evidence="3">The sequence shown here is derived from an EMBL/GenBank/DDBJ whole genome shotgun (WGS) entry which is preliminary data.</text>
</comment>
<proteinExistence type="predicted"/>
<dbReference type="EMBL" id="JAYMGO010000004">
    <property type="protein sequence ID" value="KAL1276814.1"/>
    <property type="molecule type" value="Genomic_DNA"/>
</dbReference>
<evidence type="ECO:0000313" key="3">
    <source>
        <dbReference type="EMBL" id="KAL1276814.1"/>
    </source>
</evidence>
<accession>A0ABR3NIS8</accession>